<dbReference type="Gene3D" id="3.40.50.1970">
    <property type="match status" value="1"/>
</dbReference>
<sequence length="401" mass="44433">MGQRTIIKKGGETYMQNFVFDNKTKIIFGKDTEQTVGQESVSYGNKLLLHYGGGSIKESGLYDTVIDSLKAEGIEIFELGGVKPNPRISLVREGVNLCKENDIDFILAVGGGSVIDSAKAIAAGVKYEGDAWDFFTGKAVVEDCLPIGVVLTIPAAGSESSAGTVVTNEDGWYKRAFGDIKLRPQFAIMNPVLTYSLPPYQTAAGITDMMAHILERYFTNDKHVELTDRLCEATLRTIINNAHTVLEDPTNYDTRAEIMWSGTIAHNDLLNTGRTGDWASHDIEHELSGIYDITHGAGLAIIFPAWMKYVYKHDINRFVQFANRVWDVEIDLNNPEKTALAGIKKLEEFFKSIGMPTTLRDAEIDDEHFSDMAKKAVEKGQLGNFVKLCADAVERIYRIAM</sequence>
<keyword evidence="5" id="KW-1185">Reference proteome</keyword>
<dbReference type="PROSITE" id="PS00060">
    <property type="entry name" value="ADH_IRON_2"/>
    <property type="match status" value="1"/>
</dbReference>
<proteinExistence type="predicted"/>
<dbReference type="Gene3D" id="1.20.1090.10">
    <property type="entry name" value="Dehydroquinate synthase-like - alpha domain"/>
    <property type="match status" value="1"/>
</dbReference>
<organism evidence="4 5">
    <name type="scientific">Aquibacillus salsiterrae</name>
    <dbReference type="NCBI Taxonomy" id="2950439"/>
    <lineage>
        <taxon>Bacteria</taxon>
        <taxon>Bacillati</taxon>
        <taxon>Bacillota</taxon>
        <taxon>Bacilli</taxon>
        <taxon>Bacillales</taxon>
        <taxon>Bacillaceae</taxon>
        <taxon>Aquibacillus</taxon>
    </lineage>
</organism>
<accession>A0A9X3WHM3</accession>
<dbReference type="GO" id="GO:0046872">
    <property type="term" value="F:metal ion binding"/>
    <property type="evidence" value="ECO:0007669"/>
    <property type="project" value="InterPro"/>
</dbReference>
<dbReference type="SUPFAM" id="SSF56796">
    <property type="entry name" value="Dehydroquinate synthase-like"/>
    <property type="match status" value="1"/>
</dbReference>
<dbReference type="EMBL" id="JAMQKC010000011">
    <property type="protein sequence ID" value="MDC3417614.1"/>
    <property type="molecule type" value="Genomic_DNA"/>
</dbReference>
<dbReference type="CDD" id="cd08187">
    <property type="entry name" value="BDH"/>
    <property type="match status" value="1"/>
</dbReference>
<dbReference type="Pfam" id="PF25137">
    <property type="entry name" value="ADH_Fe_C"/>
    <property type="match status" value="1"/>
</dbReference>
<evidence type="ECO:0000313" key="5">
    <source>
        <dbReference type="Proteomes" id="UP001145069"/>
    </source>
</evidence>
<evidence type="ECO:0000313" key="4">
    <source>
        <dbReference type="EMBL" id="MDC3417614.1"/>
    </source>
</evidence>
<feature type="domain" description="Alcohol dehydrogenase iron-type/glycerol dehydrogenase GldA" evidence="2">
    <location>
        <begin position="24"/>
        <end position="191"/>
    </location>
</feature>
<evidence type="ECO:0000259" key="3">
    <source>
        <dbReference type="Pfam" id="PF25137"/>
    </source>
</evidence>
<dbReference type="GO" id="GO:0005829">
    <property type="term" value="C:cytosol"/>
    <property type="evidence" value="ECO:0007669"/>
    <property type="project" value="TreeGrafter"/>
</dbReference>
<dbReference type="PANTHER" id="PTHR43633:SF1">
    <property type="entry name" value="ALCOHOL DEHYDROGENASE YQHD"/>
    <property type="match status" value="1"/>
</dbReference>
<reference evidence="4" key="1">
    <citation type="submission" date="2022-06" db="EMBL/GenBank/DDBJ databases">
        <title>Aquibacillus sp. a new bacterium isolated from soil saline samples.</title>
        <authorList>
            <person name="Galisteo C."/>
            <person name="De La Haba R."/>
            <person name="Sanchez-Porro C."/>
            <person name="Ventosa A."/>
        </authorList>
    </citation>
    <scope>NUCLEOTIDE SEQUENCE</scope>
    <source>
        <strain evidence="4">3ASR75-54</strain>
    </source>
</reference>
<feature type="domain" description="Fe-containing alcohol dehydrogenase-like C-terminal" evidence="3">
    <location>
        <begin position="202"/>
        <end position="400"/>
    </location>
</feature>
<dbReference type="PANTHER" id="PTHR43633">
    <property type="entry name" value="ALCOHOL DEHYDROGENASE YQHD"/>
    <property type="match status" value="1"/>
</dbReference>
<dbReference type="GO" id="GO:0008106">
    <property type="term" value="F:alcohol dehydrogenase (NADP+) activity"/>
    <property type="evidence" value="ECO:0007669"/>
    <property type="project" value="TreeGrafter"/>
</dbReference>
<evidence type="ECO:0000256" key="1">
    <source>
        <dbReference type="ARBA" id="ARBA00023002"/>
    </source>
</evidence>
<evidence type="ECO:0000259" key="2">
    <source>
        <dbReference type="Pfam" id="PF00465"/>
    </source>
</evidence>
<keyword evidence="1" id="KW-0560">Oxidoreductase</keyword>
<dbReference type="InterPro" id="IPR001670">
    <property type="entry name" value="ADH_Fe/GldA"/>
</dbReference>
<name>A0A9X3WHM3_9BACI</name>
<dbReference type="GO" id="GO:1990362">
    <property type="term" value="F:butanol dehydrogenase (NAD+) activity"/>
    <property type="evidence" value="ECO:0007669"/>
    <property type="project" value="InterPro"/>
</dbReference>
<comment type="caution">
    <text evidence="4">The sequence shown here is derived from an EMBL/GenBank/DDBJ whole genome shotgun (WGS) entry which is preliminary data.</text>
</comment>
<dbReference type="Pfam" id="PF00465">
    <property type="entry name" value="Fe-ADH"/>
    <property type="match status" value="1"/>
</dbReference>
<dbReference type="Proteomes" id="UP001145069">
    <property type="component" value="Unassembled WGS sequence"/>
</dbReference>
<dbReference type="InterPro" id="IPR056798">
    <property type="entry name" value="ADH_Fe_C"/>
</dbReference>
<dbReference type="FunFam" id="3.40.50.1970:FF:000003">
    <property type="entry name" value="Alcohol dehydrogenase, iron-containing"/>
    <property type="match status" value="1"/>
</dbReference>
<protein>
    <submittedName>
        <fullName evidence="4">Iron-containing alcohol dehydrogenase</fullName>
    </submittedName>
</protein>
<dbReference type="InterPro" id="IPR018211">
    <property type="entry name" value="ADH_Fe_CS"/>
</dbReference>
<dbReference type="AlphaFoldDB" id="A0A9X3WHM3"/>
<dbReference type="GO" id="GO:1990002">
    <property type="term" value="F:methylglyoxal reductase (NADPH) (acetol producing) activity"/>
    <property type="evidence" value="ECO:0007669"/>
    <property type="project" value="TreeGrafter"/>
</dbReference>
<gene>
    <name evidence="4" type="ORF">NC799_11970</name>
</gene>
<dbReference type="InterPro" id="IPR044731">
    <property type="entry name" value="BDH-like"/>
</dbReference>